<proteinExistence type="predicted"/>
<sequence>MISPSLFDDMTISDKTTVAHLSNGLDSLILLFEQNPKLSALQARKAIKLLQKISSLSSHQLLSELYPRRAEQKSSIFSSLRTLLASNEPEIVIEVLHIVERMCNRNKPEHRVLLLKSRIFKDLLPRLISSTDTQLPAHIHRSIFTIMESMMWFGTAHDISKTELKQAIRKEWILTELSETILEPAEIYLTYFRQHLRVILNKDTRAAHLYLLLSILKLAAMDSKIFSLFERTGSKFVIMTLLLETDSTHLNLQNIEQLHKFLRSRPEMAEEQETNRTRVTRQLISEGLNDCTEMQRFWEIKSGLRGKRFRYFGNQILIDGGSNSSIGDDEMF</sequence>
<dbReference type="Proteomes" id="UP001281761">
    <property type="component" value="Unassembled WGS sequence"/>
</dbReference>
<evidence type="ECO:0000313" key="1">
    <source>
        <dbReference type="EMBL" id="KAK2953026.1"/>
    </source>
</evidence>
<keyword evidence="2" id="KW-1185">Reference proteome</keyword>
<reference evidence="1 2" key="1">
    <citation type="journal article" date="2022" name="bioRxiv">
        <title>Genomics of Preaxostyla Flagellates Illuminates Evolutionary Transitions and the Path Towards Mitochondrial Loss.</title>
        <authorList>
            <person name="Novak L.V.F."/>
            <person name="Treitli S.C."/>
            <person name="Pyrih J."/>
            <person name="Halakuc P."/>
            <person name="Pipaliya S.V."/>
            <person name="Vacek V."/>
            <person name="Brzon O."/>
            <person name="Soukal P."/>
            <person name="Eme L."/>
            <person name="Dacks J.B."/>
            <person name="Karnkowska A."/>
            <person name="Elias M."/>
            <person name="Hampl V."/>
        </authorList>
    </citation>
    <scope>NUCLEOTIDE SEQUENCE [LARGE SCALE GENOMIC DNA]</scope>
    <source>
        <strain evidence="1">NAU3</strain>
        <tissue evidence="1">Gut</tissue>
    </source>
</reference>
<dbReference type="SUPFAM" id="SSF48371">
    <property type="entry name" value="ARM repeat"/>
    <property type="match status" value="1"/>
</dbReference>
<accession>A0ABQ9XLV3</accession>
<name>A0ABQ9XLV3_9EUKA</name>
<evidence type="ECO:0000313" key="2">
    <source>
        <dbReference type="Proteomes" id="UP001281761"/>
    </source>
</evidence>
<organism evidence="1 2">
    <name type="scientific">Blattamonas nauphoetae</name>
    <dbReference type="NCBI Taxonomy" id="2049346"/>
    <lineage>
        <taxon>Eukaryota</taxon>
        <taxon>Metamonada</taxon>
        <taxon>Preaxostyla</taxon>
        <taxon>Oxymonadida</taxon>
        <taxon>Blattamonas</taxon>
    </lineage>
</organism>
<gene>
    <name evidence="1" type="ORF">BLNAU_12015</name>
</gene>
<dbReference type="InterPro" id="IPR016024">
    <property type="entry name" value="ARM-type_fold"/>
</dbReference>
<dbReference type="EMBL" id="JARBJD010000096">
    <property type="protein sequence ID" value="KAK2953026.1"/>
    <property type="molecule type" value="Genomic_DNA"/>
</dbReference>
<protein>
    <submittedName>
        <fullName evidence="1">Uncharacterized protein</fullName>
    </submittedName>
</protein>
<comment type="caution">
    <text evidence="1">The sequence shown here is derived from an EMBL/GenBank/DDBJ whole genome shotgun (WGS) entry which is preliminary data.</text>
</comment>